<protein>
    <submittedName>
        <fullName evidence="1">Uncharacterized protein</fullName>
    </submittedName>
</protein>
<dbReference type="Proteomes" id="UP000836841">
    <property type="component" value="Chromosome 4"/>
</dbReference>
<dbReference type="AlphaFoldDB" id="A0AAU9S5U6"/>
<accession>A0AAU9S5U6</accession>
<proteinExistence type="predicted"/>
<organism evidence="1 2">
    <name type="scientific">Thlaspi arvense</name>
    <name type="common">Field penny-cress</name>
    <dbReference type="NCBI Taxonomy" id="13288"/>
    <lineage>
        <taxon>Eukaryota</taxon>
        <taxon>Viridiplantae</taxon>
        <taxon>Streptophyta</taxon>
        <taxon>Embryophyta</taxon>
        <taxon>Tracheophyta</taxon>
        <taxon>Spermatophyta</taxon>
        <taxon>Magnoliopsida</taxon>
        <taxon>eudicotyledons</taxon>
        <taxon>Gunneridae</taxon>
        <taxon>Pentapetalae</taxon>
        <taxon>rosids</taxon>
        <taxon>malvids</taxon>
        <taxon>Brassicales</taxon>
        <taxon>Brassicaceae</taxon>
        <taxon>Thlaspideae</taxon>
        <taxon>Thlaspi</taxon>
    </lineage>
</organism>
<evidence type="ECO:0000313" key="2">
    <source>
        <dbReference type="Proteomes" id="UP000836841"/>
    </source>
</evidence>
<dbReference type="PANTHER" id="PTHR32448">
    <property type="entry name" value="OS08G0158400 PROTEIN"/>
    <property type="match status" value="1"/>
</dbReference>
<sequence length="81" mass="9787">MLKFNDVWMQWNPYRGVMDQISENATAFSHWRGNLFKILYFTTWSDVNATDANLNLMKEFYQMTEPYVSSNPREAYLNYRD</sequence>
<dbReference type="EMBL" id="OU466860">
    <property type="protein sequence ID" value="CAH2058797.1"/>
    <property type="molecule type" value="Genomic_DNA"/>
</dbReference>
<gene>
    <name evidence="1" type="ORF">TAV2_LOCUS13905</name>
</gene>
<evidence type="ECO:0000313" key="1">
    <source>
        <dbReference type="EMBL" id="CAH2058797.1"/>
    </source>
</evidence>
<reference evidence="1 2" key="1">
    <citation type="submission" date="2022-03" db="EMBL/GenBank/DDBJ databases">
        <authorList>
            <person name="Nunn A."/>
            <person name="Chopra R."/>
            <person name="Nunn A."/>
            <person name="Contreras Garrido A."/>
        </authorList>
    </citation>
    <scope>NUCLEOTIDE SEQUENCE [LARGE SCALE GENOMIC DNA]</scope>
</reference>
<dbReference type="Gene3D" id="3.40.462.20">
    <property type="match status" value="1"/>
</dbReference>
<name>A0AAU9S5U6_THLAR</name>
<keyword evidence="2" id="KW-1185">Reference proteome</keyword>